<dbReference type="AlphaFoldDB" id="A0A1Y1QX02"/>
<dbReference type="Proteomes" id="UP000192491">
    <property type="component" value="Unassembled WGS sequence"/>
</dbReference>
<evidence type="ECO:0000256" key="1">
    <source>
        <dbReference type="SAM" id="Phobius"/>
    </source>
</evidence>
<protein>
    <recommendedName>
        <fullName evidence="2">DUF302 domain-containing protein</fullName>
    </recommendedName>
</protein>
<comment type="caution">
    <text evidence="3">The sequence shown here is derived from an EMBL/GenBank/DDBJ whole genome shotgun (WGS) entry which is preliminary data.</text>
</comment>
<dbReference type="Gene3D" id="3.30.310.70">
    <property type="entry name" value="TT1751-like domain"/>
    <property type="match status" value="1"/>
</dbReference>
<dbReference type="CDD" id="cd14797">
    <property type="entry name" value="DUF302"/>
    <property type="match status" value="1"/>
</dbReference>
<proteinExistence type="predicted"/>
<dbReference type="InterPro" id="IPR035923">
    <property type="entry name" value="TT1751-like_sf"/>
</dbReference>
<keyword evidence="1" id="KW-1133">Transmembrane helix</keyword>
<dbReference type="InterPro" id="IPR005180">
    <property type="entry name" value="DUF302"/>
</dbReference>
<dbReference type="PANTHER" id="PTHR38342">
    <property type="entry name" value="SLR5037 PROTEIN"/>
    <property type="match status" value="1"/>
</dbReference>
<accession>A0A1Y1QX02</accession>
<feature type="transmembrane region" description="Helical" evidence="1">
    <location>
        <begin position="6"/>
        <end position="26"/>
    </location>
</feature>
<keyword evidence="1" id="KW-0812">Transmembrane</keyword>
<organism evidence="3 4">
    <name type="scientific">Thiothrix lacustris</name>
    <dbReference type="NCBI Taxonomy" id="525917"/>
    <lineage>
        <taxon>Bacteria</taxon>
        <taxon>Pseudomonadati</taxon>
        <taxon>Pseudomonadota</taxon>
        <taxon>Gammaproteobacteria</taxon>
        <taxon>Thiotrichales</taxon>
        <taxon>Thiotrichaceae</taxon>
        <taxon>Thiothrix</taxon>
    </lineage>
</organism>
<feature type="domain" description="DUF302" evidence="2">
    <location>
        <begin position="63"/>
        <end position="126"/>
    </location>
</feature>
<dbReference type="EMBL" id="MTEJ01000014">
    <property type="protein sequence ID" value="OQX15445.1"/>
    <property type="molecule type" value="Genomic_DNA"/>
</dbReference>
<dbReference type="PANTHER" id="PTHR38342:SF1">
    <property type="entry name" value="SLR5037 PROTEIN"/>
    <property type="match status" value="1"/>
</dbReference>
<dbReference type="SUPFAM" id="SSF103247">
    <property type="entry name" value="TT1751-like"/>
    <property type="match status" value="1"/>
</dbReference>
<sequence>MKTSNALLLGVVVGIVFTGVATWIVMPKLMVVTHESRLGFEETVATLQTVATEKKWLVPKVYDMQASLKNAGYADMSKLSILSLCQPEYAYNILKNDSDKFVTAVMPCRMGVYETKDGKVMISGMNMGLMSKVFGGNIATVMGGVADEEAAMLAKVIK</sequence>
<dbReference type="Pfam" id="PF03625">
    <property type="entry name" value="DUF302"/>
    <property type="match status" value="1"/>
</dbReference>
<evidence type="ECO:0000259" key="2">
    <source>
        <dbReference type="Pfam" id="PF03625"/>
    </source>
</evidence>
<evidence type="ECO:0000313" key="3">
    <source>
        <dbReference type="EMBL" id="OQX15445.1"/>
    </source>
</evidence>
<gene>
    <name evidence="3" type="ORF">BWK73_06805</name>
</gene>
<keyword evidence="1" id="KW-0472">Membrane</keyword>
<evidence type="ECO:0000313" key="4">
    <source>
        <dbReference type="Proteomes" id="UP000192491"/>
    </source>
</evidence>
<reference evidence="3 4" key="1">
    <citation type="submission" date="2017-01" db="EMBL/GenBank/DDBJ databases">
        <title>Novel large sulfur bacteria in the metagenomes of groundwater-fed chemosynthetic microbial mats in the Lake Huron basin.</title>
        <authorList>
            <person name="Sharrar A.M."/>
            <person name="Flood B.E."/>
            <person name="Bailey J.V."/>
            <person name="Jones D.S."/>
            <person name="Biddanda B."/>
            <person name="Ruberg S.A."/>
            <person name="Marcus D.N."/>
            <person name="Dick G.J."/>
        </authorList>
    </citation>
    <scope>NUCLEOTIDE SEQUENCE [LARGE SCALE GENOMIC DNA]</scope>
    <source>
        <strain evidence="3">A8</strain>
    </source>
</reference>
<name>A0A1Y1QX02_9GAMM</name>